<sequence>MSFRIRLVAPFPRRVHITQSTTYICIAFLQCEGTGAQAVLRSPSVDSLAPFDISQERWNHLKSSRATTSLCVPTMAGDESEPTDRGYRAYCWCNRDKT</sequence>
<organism evidence="1 2">
    <name type="scientific">Araneus ventricosus</name>
    <name type="common">Orbweaver spider</name>
    <name type="synonym">Epeira ventricosa</name>
    <dbReference type="NCBI Taxonomy" id="182803"/>
    <lineage>
        <taxon>Eukaryota</taxon>
        <taxon>Metazoa</taxon>
        <taxon>Ecdysozoa</taxon>
        <taxon>Arthropoda</taxon>
        <taxon>Chelicerata</taxon>
        <taxon>Arachnida</taxon>
        <taxon>Araneae</taxon>
        <taxon>Araneomorphae</taxon>
        <taxon>Entelegynae</taxon>
        <taxon>Araneoidea</taxon>
        <taxon>Araneidae</taxon>
        <taxon>Araneus</taxon>
    </lineage>
</organism>
<gene>
    <name evidence="1" type="ORF">AVEN_221313_1</name>
</gene>
<dbReference type="AlphaFoldDB" id="A0A4Y2B1Z3"/>
<protein>
    <submittedName>
        <fullName evidence="1">Uncharacterized protein</fullName>
    </submittedName>
</protein>
<reference evidence="1 2" key="1">
    <citation type="journal article" date="2019" name="Sci. Rep.">
        <title>Orb-weaving spider Araneus ventricosus genome elucidates the spidroin gene catalogue.</title>
        <authorList>
            <person name="Kono N."/>
            <person name="Nakamura H."/>
            <person name="Ohtoshi R."/>
            <person name="Moran D.A.P."/>
            <person name="Shinohara A."/>
            <person name="Yoshida Y."/>
            <person name="Fujiwara M."/>
            <person name="Mori M."/>
            <person name="Tomita M."/>
            <person name="Arakawa K."/>
        </authorList>
    </citation>
    <scope>NUCLEOTIDE SEQUENCE [LARGE SCALE GENOMIC DNA]</scope>
</reference>
<name>A0A4Y2B1Z3_ARAVE</name>
<proteinExistence type="predicted"/>
<evidence type="ECO:0000313" key="1">
    <source>
        <dbReference type="EMBL" id="GBL85084.1"/>
    </source>
</evidence>
<dbReference type="Proteomes" id="UP000499080">
    <property type="component" value="Unassembled WGS sequence"/>
</dbReference>
<evidence type="ECO:0000313" key="2">
    <source>
        <dbReference type="Proteomes" id="UP000499080"/>
    </source>
</evidence>
<comment type="caution">
    <text evidence="1">The sequence shown here is derived from an EMBL/GenBank/DDBJ whole genome shotgun (WGS) entry which is preliminary data.</text>
</comment>
<keyword evidence="2" id="KW-1185">Reference proteome</keyword>
<dbReference type="EMBL" id="BGPR01000041">
    <property type="protein sequence ID" value="GBL85084.1"/>
    <property type="molecule type" value="Genomic_DNA"/>
</dbReference>
<accession>A0A4Y2B1Z3</accession>